<dbReference type="GO" id="GO:0007608">
    <property type="term" value="P:sensory perception of smell"/>
    <property type="evidence" value="ECO:0007669"/>
    <property type="project" value="TreeGrafter"/>
</dbReference>
<protein>
    <submittedName>
        <fullName evidence="6">AAEL001826-PA</fullName>
    </submittedName>
</protein>
<reference evidence="6" key="2">
    <citation type="journal article" date="2007" name="Science">
        <title>Genome sequence of Aedes aegypti, a major arbovirus vector.</title>
        <authorList>
            <person name="Nene V."/>
            <person name="Wortman J.R."/>
            <person name="Lawson D."/>
            <person name="Haas B."/>
            <person name="Kodira C."/>
            <person name="Tu Z.J."/>
            <person name="Loftus B."/>
            <person name="Xi Z."/>
            <person name="Megy K."/>
            <person name="Grabherr M."/>
            <person name="Ren Q."/>
            <person name="Zdobnov E.M."/>
            <person name="Lobo N.F."/>
            <person name="Campbell K.S."/>
            <person name="Brown S.E."/>
            <person name="Bonaldo M.F."/>
            <person name="Zhu J."/>
            <person name="Sinkins S.P."/>
            <person name="Hogenkamp D.G."/>
            <person name="Amedeo P."/>
            <person name="Arensburger P."/>
            <person name="Atkinson P.W."/>
            <person name="Bidwell S."/>
            <person name="Biedler J."/>
            <person name="Birney E."/>
            <person name="Bruggner R.V."/>
            <person name="Costas J."/>
            <person name="Coy M.R."/>
            <person name="Crabtree J."/>
            <person name="Crawford M."/>
            <person name="Debruyn B."/>
            <person name="Decaprio D."/>
            <person name="Eiglmeier K."/>
            <person name="Eisenstadt E."/>
            <person name="El-Dorry H."/>
            <person name="Gelbart W.M."/>
            <person name="Gomes S.L."/>
            <person name="Hammond M."/>
            <person name="Hannick L.I."/>
            <person name="Hogan J.R."/>
            <person name="Holmes M.H."/>
            <person name="Jaffe D."/>
            <person name="Johnston J.S."/>
            <person name="Kennedy R.C."/>
            <person name="Koo H."/>
            <person name="Kravitz S."/>
            <person name="Kriventseva E.V."/>
            <person name="Kulp D."/>
            <person name="Labutti K."/>
            <person name="Lee E."/>
            <person name="Li S."/>
            <person name="Lovin D.D."/>
            <person name="Mao C."/>
            <person name="Mauceli E."/>
            <person name="Menck C.F."/>
            <person name="Miller J.R."/>
            <person name="Montgomery P."/>
            <person name="Mori A."/>
            <person name="Nascimento A.L."/>
            <person name="Naveira H.F."/>
            <person name="Nusbaum C."/>
            <person name="O'leary S."/>
            <person name="Orvis J."/>
            <person name="Pertea M."/>
            <person name="Quesneville H."/>
            <person name="Reidenbach K.R."/>
            <person name="Rogers Y.H."/>
            <person name="Roth C.W."/>
            <person name="Schneider J.R."/>
            <person name="Schatz M."/>
            <person name="Shumway M."/>
            <person name="Stanke M."/>
            <person name="Stinson E.O."/>
            <person name="Tubio J.M."/>
            <person name="Vanzee J.P."/>
            <person name="Verjovski-Almeida S."/>
            <person name="Werner D."/>
            <person name="White O."/>
            <person name="Wyder S."/>
            <person name="Zeng Q."/>
            <person name="Zhao Q."/>
            <person name="Zhao Y."/>
            <person name="Hill C.A."/>
            <person name="Raikhel A.S."/>
            <person name="Soares M.B."/>
            <person name="Knudson D.L."/>
            <person name="Lee N.H."/>
            <person name="Galagan J."/>
            <person name="Salzberg S.L."/>
            <person name="Paulsen I.T."/>
            <person name="Dimopoulos G."/>
            <person name="Collins F.H."/>
            <person name="Birren B."/>
            <person name="Fraser-Liggett C.M."/>
            <person name="Severson D.W."/>
        </authorList>
    </citation>
    <scope>NUCLEOTIDE SEQUENCE [LARGE SCALE GENOMIC DNA]</scope>
    <source>
        <strain evidence="6">Liverpool</strain>
    </source>
</reference>
<dbReference type="KEGG" id="aag:5572456"/>
<evidence type="ECO:0000256" key="4">
    <source>
        <dbReference type="ARBA" id="ARBA00022729"/>
    </source>
</evidence>
<organism evidence="6 7">
    <name type="scientific">Aedes aegypti</name>
    <name type="common">Yellowfever mosquito</name>
    <name type="synonym">Culex aegypti</name>
    <dbReference type="NCBI Taxonomy" id="7159"/>
    <lineage>
        <taxon>Eukaryota</taxon>
        <taxon>Metazoa</taxon>
        <taxon>Ecdysozoa</taxon>
        <taxon>Arthropoda</taxon>
        <taxon>Hexapoda</taxon>
        <taxon>Insecta</taxon>
        <taxon>Pterygota</taxon>
        <taxon>Neoptera</taxon>
        <taxon>Endopterygota</taxon>
        <taxon>Diptera</taxon>
        <taxon>Nematocera</taxon>
        <taxon>Culicoidea</taxon>
        <taxon>Culicidae</taxon>
        <taxon>Culicinae</taxon>
        <taxon>Aedini</taxon>
        <taxon>Aedes</taxon>
        <taxon>Stegomyia</taxon>
    </lineage>
</organism>
<evidence type="ECO:0000313" key="7">
    <source>
        <dbReference type="Proteomes" id="UP000682892"/>
    </source>
</evidence>
<feature type="chain" id="PRO_5036471917" evidence="5">
    <location>
        <begin position="17"/>
        <end position="133"/>
    </location>
</feature>
<keyword evidence="4 5" id="KW-0732">Signal</keyword>
<evidence type="ECO:0000313" key="6">
    <source>
        <dbReference type="EMBL" id="EAT47062.1"/>
    </source>
</evidence>
<dbReference type="SUPFAM" id="SSF47565">
    <property type="entry name" value="Insect pheromone/odorant-binding proteins"/>
    <property type="match status" value="1"/>
</dbReference>
<comment type="similarity">
    <text evidence="2">Belongs to the PBP/GOBP family.</text>
</comment>
<dbReference type="OrthoDB" id="6601693at2759"/>
<evidence type="ECO:0000256" key="5">
    <source>
        <dbReference type="SAM" id="SignalP"/>
    </source>
</evidence>
<dbReference type="OMA" id="GLFECYW"/>
<reference evidence="6" key="1">
    <citation type="submission" date="2005-10" db="EMBL/GenBank/DDBJ databases">
        <authorList>
            <person name="Loftus B.J."/>
            <person name="Nene V.M."/>
            <person name="Hannick L.I."/>
            <person name="Bidwell S."/>
            <person name="Haas B."/>
            <person name="Amedeo P."/>
            <person name="Orvis J."/>
            <person name="Wortman J.R."/>
            <person name="White O.R."/>
            <person name="Salzberg S."/>
            <person name="Shumway M."/>
            <person name="Koo H."/>
            <person name="Zhao Y."/>
            <person name="Holmes M."/>
            <person name="Miller J."/>
            <person name="Schatz M."/>
            <person name="Pop M."/>
            <person name="Pai G."/>
            <person name="Utterback T."/>
            <person name="Rogers Y.-H."/>
            <person name="Kravitz S."/>
            <person name="Fraser C.M."/>
        </authorList>
    </citation>
    <scope>NUCLEOTIDE SEQUENCE</scope>
    <source>
        <strain evidence="6">Liverpool</strain>
    </source>
</reference>
<evidence type="ECO:0000256" key="2">
    <source>
        <dbReference type="ARBA" id="ARBA00008098"/>
    </source>
</evidence>
<evidence type="ECO:0000256" key="3">
    <source>
        <dbReference type="ARBA" id="ARBA00022525"/>
    </source>
</evidence>
<dbReference type="SMART" id="SM00708">
    <property type="entry name" value="PhBP"/>
    <property type="match status" value="1"/>
</dbReference>
<name>A0A1S4F026_AEDAE</name>
<dbReference type="PANTHER" id="PTHR11857">
    <property type="entry name" value="ODORANT BINDING PROTEIN-RELATED"/>
    <property type="match status" value="1"/>
</dbReference>
<accession>A0A1S4F026</accession>
<gene>
    <name evidence="6" type="ORF">AaeL_AAEL001826</name>
</gene>
<comment type="subcellular location">
    <subcellularLocation>
        <location evidence="1">Secreted</location>
    </subcellularLocation>
</comment>
<dbReference type="Gene3D" id="1.10.238.20">
    <property type="entry name" value="Pheromone/general odorant binding protein domain"/>
    <property type="match status" value="1"/>
</dbReference>
<dbReference type="Pfam" id="PF01395">
    <property type="entry name" value="PBP_GOBP"/>
    <property type="match status" value="1"/>
</dbReference>
<dbReference type="EMBL" id="CH477228">
    <property type="protein sequence ID" value="EAT47062.1"/>
    <property type="molecule type" value="Genomic_DNA"/>
</dbReference>
<dbReference type="CDD" id="cd23992">
    <property type="entry name" value="PBP_GOBP"/>
    <property type="match status" value="1"/>
</dbReference>
<dbReference type="GO" id="GO:0005615">
    <property type="term" value="C:extracellular space"/>
    <property type="evidence" value="ECO:0007669"/>
    <property type="project" value="TreeGrafter"/>
</dbReference>
<dbReference type="Proteomes" id="UP000682892">
    <property type="component" value="Unassembled WGS sequence"/>
</dbReference>
<dbReference type="InterPro" id="IPR036728">
    <property type="entry name" value="PBP_GOBP_sf"/>
</dbReference>
<dbReference type="SMR" id="A0A1S4F026"/>
<proteinExistence type="inferred from homology"/>
<dbReference type="PANTHER" id="PTHR11857:SF43">
    <property type="entry name" value="GEO07291P1-RELATED"/>
    <property type="match status" value="1"/>
</dbReference>
<reference evidence="6" key="3">
    <citation type="submission" date="2012-09" db="EMBL/GenBank/DDBJ databases">
        <authorList>
            <consortium name="VectorBase"/>
        </authorList>
    </citation>
    <scope>NUCLEOTIDE SEQUENCE</scope>
    <source>
        <strain evidence="6">Liverpool</strain>
    </source>
</reference>
<keyword evidence="3" id="KW-0964">Secreted</keyword>
<dbReference type="HOGENOM" id="CLU_107288_3_2_1"/>
<sequence length="133" mass="14684">MKCLVLISLLAVGSQAFFTPEQHEVAKRLTMACATEIGEGLPDNVGNRFREGDLTLTDDKSKCFMKCVFGKVGFIDDAGTVNKEVLVEKLSKGNTQAKAEMFAEKCNMFEGANGCEKAHGLFECYWKNKEIFA</sequence>
<feature type="signal peptide" evidence="5">
    <location>
        <begin position="1"/>
        <end position="16"/>
    </location>
</feature>
<dbReference type="AlphaFoldDB" id="A0A1S4F026"/>
<dbReference type="FunFam" id="1.10.238.20:FF:000001">
    <property type="entry name" value="General odorant-binding protein lush"/>
    <property type="match status" value="1"/>
</dbReference>
<dbReference type="GO" id="GO:0005549">
    <property type="term" value="F:odorant binding"/>
    <property type="evidence" value="ECO:0007669"/>
    <property type="project" value="InterPro"/>
</dbReference>
<evidence type="ECO:0000256" key="1">
    <source>
        <dbReference type="ARBA" id="ARBA00004613"/>
    </source>
</evidence>
<dbReference type="InterPro" id="IPR006170">
    <property type="entry name" value="PBP/GOBP"/>
</dbReference>